<dbReference type="SUPFAM" id="SSF88697">
    <property type="entry name" value="PUA domain-like"/>
    <property type="match status" value="1"/>
</dbReference>
<proteinExistence type="predicted"/>
<dbReference type="RefSeq" id="WP_152582005.1">
    <property type="nucleotide sequence ID" value="NZ_VIKT02000001.1"/>
</dbReference>
<evidence type="ECO:0000259" key="1">
    <source>
        <dbReference type="PROSITE" id="PS51787"/>
    </source>
</evidence>
<dbReference type="OrthoDB" id="25394at2"/>
<dbReference type="Pfam" id="PF02190">
    <property type="entry name" value="LON_substr_bdg"/>
    <property type="match status" value="1"/>
</dbReference>
<dbReference type="Proteomes" id="UP000818266">
    <property type="component" value="Unassembled WGS sequence"/>
</dbReference>
<dbReference type="Gene3D" id="2.30.130.40">
    <property type="entry name" value="LON domain-like"/>
    <property type="match status" value="1"/>
</dbReference>
<dbReference type="InterPro" id="IPR015947">
    <property type="entry name" value="PUA-like_sf"/>
</dbReference>
<dbReference type="EMBL" id="VIKT02000001">
    <property type="protein sequence ID" value="NHF61811.1"/>
    <property type="molecule type" value="Genomic_DNA"/>
</dbReference>
<protein>
    <submittedName>
        <fullName evidence="2">Peptidase S16</fullName>
    </submittedName>
</protein>
<dbReference type="PROSITE" id="PS51787">
    <property type="entry name" value="LON_N"/>
    <property type="match status" value="1"/>
</dbReference>
<dbReference type="SMART" id="SM00464">
    <property type="entry name" value="LON"/>
    <property type="match status" value="1"/>
</dbReference>
<dbReference type="InterPro" id="IPR046336">
    <property type="entry name" value="Lon_prtase_N_sf"/>
</dbReference>
<feature type="domain" description="Lon N-terminal" evidence="1">
    <location>
        <begin position="1"/>
        <end position="195"/>
    </location>
</feature>
<dbReference type="InterPro" id="IPR003111">
    <property type="entry name" value="Lon_prtase_N"/>
</dbReference>
<evidence type="ECO:0000313" key="2">
    <source>
        <dbReference type="EMBL" id="NHF61811.1"/>
    </source>
</evidence>
<gene>
    <name evidence="2" type="ORF">FK219_000910</name>
</gene>
<dbReference type="AlphaFoldDB" id="A0A9E5JMX2"/>
<organism evidence="2 3">
    <name type="scientific">Microcella pacifica</name>
    <dbReference type="NCBI Taxonomy" id="2591847"/>
    <lineage>
        <taxon>Bacteria</taxon>
        <taxon>Bacillati</taxon>
        <taxon>Actinomycetota</taxon>
        <taxon>Actinomycetes</taxon>
        <taxon>Micrococcales</taxon>
        <taxon>Microbacteriaceae</taxon>
        <taxon>Microcella</taxon>
    </lineage>
</organism>
<comment type="caution">
    <text evidence="2">The sequence shown here is derived from an EMBL/GenBank/DDBJ whole genome shotgun (WGS) entry which is preliminary data.</text>
</comment>
<name>A0A9E5JMX2_9MICO</name>
<evidence type="ECO:0000313" key="3">
    <source>
        <dbReference type="Proteomes" id="UP000818266"/>
    </source>
</evidence>
<accession>A0A9E5JMX2</accession>
<sequence length="218" mass="24097">MTVLPMFPLGSVLFPSMPAALRIFEERYIVMLSKVLGEEPSEFGIVLIERGSEVGGGEQRFPIGTVAQITQVEASEGFIGLVAQGSRRIEVVEWLDDDPHPQAEVRVLPELEWQDSLQPLREQAEQLVRRTIAQASEFVEQQWPADIVLDDDPVAAVWQLAGIAPVGPLDQVTLLRSATTEELLRGIIEVTQGAAEMLTLQFDDDDFPSPDDFRGSSE</sequence>
<reference evidence="2 3" key="1">
    <citation type="submission" date="2020-03" db="EMBL/GenBank/DDBJ databases">
        <title>Chryseoglobus sp. isolated from a deep-sea seamount.</title>
        <authorList>
            <person name="Zhang D.-C."/>
        </authorList>
    </citation>
    <scope>NUCLEOTIDE SEQUENCE [LARGE SCALE GENOMIC DNA]</scope>
    <source>
        <strain evidence="2 3">KN1116</strain>
    </source>
</reference>
<keyword evidence="3" id="KW-1185">Reference proteome</keyword>
<dbReference type="PANTHER" id="PTHR46732:SF8">
    <property type="entry name" value="ATP-DEPENDENT PROTEASE LA (LON) DOMAIN PROTEIN"/>
    <property type="match status" value="1"/>
</dbReference>
<dbReference type="PANTHER" id="PTHR46732">
    <property type="entry name" value="ATP-DEPENDENT PROTEASE LA (LON) DOMAIN PROTEIN"/>
    <property type="match status" value="1"/>
</dbReference>